<dbReference type="AlphaFoldDB" id="A0A8D9HAU8"/>
<sequence length="54" mass="6055">MKENNEFVEGFKDNSKPRTTGHSPGVGHAVKNNEPKSVIKCFNSLAYFFVLLLN</sequence>
<accession>A0A8D9HAU8</accession>
<gene>
    <name evidence="2" type="ORF">BRAPAZ1V2_A02P52500.2</name>
</gene>
<evidence type="ECO:0000313" key="3">
    <source>
        <dbReference type="Proteomes" id="UP000694005"/>
    </source>
</evidence>
<name>A0A8D9HAU8_BRACM</name>
<evidence type="ECO:0000256" key="1">
    <source>
        <dbReference type="SAM" id="MobiDB-lite"/>
    </source>
</evidence>
<feature type="region of interest" description="Disordered" evidence="1">
    <location>
        <begin position="1"/>
        <end position="31"/>
    </location>
</feature>
<dbReference type="EMBL" id="LS974618">
    <property type="protein sequence ID" value="CAG7896298.1"/>
    <property type="molecule type" value="Genomic_DNA"/>
</dbReference>
<dbReference type="Gramene" id="A02p52500.2_BraZ1">
    <property type="protein sequence ID" value="A02p52500.2_BraZ1.CDS.1"/>
    <property type="gene ID" value="A02g52500.2_BraZ1"/>
</dbReference>
<protein>
    <submittedName>
        <fullName evidence="2">Uncharacterized protein</fullName>
    </submittedName>
</protein>
<organism evidence="2 3">
    <name type="scientific">Brassica campestris</name>
    <name type="common">Field mustard</name>
    <dbReference type="NCBI Taxonomy" id="3711"/>
    <lineage>
        <taxon>Eukaryota</taxon>
        <taxon>Viridiplantae</taxon>
        <taxon>Streptophyta</taxon>
        <taxon>Embryophyta</taxon>
        <taxon>Tracheophyta</taxon>
        <taxon>Spermatophyta</taxon>
        <taxon>Magnoliopsida</taxon>
        <taxon>eudicotyledons</taxon>
        <taxon>Gunneridae</taxon>
        <taxon>Pentapetalae</taxon>
        <taxon>rosids</taxon>
        <taxon>malvids</taxon>
        <taxon>Brassicales</taxon>
        <taxon>Brassicaceae</taxon>
        <taxon>Brassiceae</taxon>
        <taxon>Brassica</taxon>
    </lineage>
</organism>
<evidence type="ECO:0000313" key="2">
    <source>
        <dbReference type="EMBL" id="CAG7896298.1"/>
    </source>
</evidence>
<feature type="compositionally biased region" description="Basic and acidic residues" evidence="1">
    <location>
        <begin position="1"/>
        <end position="16"/>
    </location>
</feature>
<proteinExistence type="predicted"/>
<dbReference type="Proteomes" id="UP000694005">
    <property type="component" value="Chromosome A02"/>
</dbReference>
<reference evidence="2 3" key="1">
    <citation type="submission" date="2021-07" db="EMBL/GenBank/DDBJ databases">
        <authorList>
            <consortium name="Genoscope - CEA"/>
            <person name="William W."/>
        </authorList>
    </citation>
    <scope>NUCLEOTIDE SEQUENCE [LARGE SCALE GENOMIC DNA]</scope>
</reference>